<dbReference type="KEGG" id="jeh:EJN90_05210"/>
<dbReference type="PROSITE" id="PS51257">
    <property type="entry name" value="PROKAR_LIPOPROTEIN"/>
    <property type="match status" value="1"/>
</dbReference>
<dbReference type="Pfam" id="PF03180">
    <property type="entry name" value="Lipoprotein_9"/>
    <property type="match status" value="1"/>
</dbReference>
<evidence type="ECO:0000256" key="5">
    <source>
        <dbReference type="ARBA" id="ARBA00023288"/>
    </source>
</evidence>
<dbReference type="PANTHER" id="PTHR30429">
    <property type="entry name" value="D-METHIONINE-BINDING LIPOPROTEIN METQ"/>
    <property type="match status" value="1"/>
</dbReference>
<dbReference type="OrthoDB" id="9812878at2"/>
<keyword evidence="5 6" id="KW-0449">Lipoprotein</keyword>
<dbReference type="RefSeq" id="WP_126109214.1">
    <property type="nucleotide sequence ID" value="NZ_CP034465.1"/>
</dbReference>
<comment type="similarity">
    <text evidence="6">Belongs to the nlpA lipoprotein family.</text>
</comment>
<evidence type="ECO:0000256" key="1">
    <source>
        <dbReference type="ARBA" id="ARBA00004635"/>
    </source>
</evidence>
<keyword evidence="3" id="KW-0472">Membrane</keyword>
<dbReference type="EMBL" id="CP034465">
    <property type="protein sequence ID" value="AZP04115.1"/>
    <property type="molecule type" value="Genomic_DNA"/>
</dbReference>
<sequence>MVMSLKKYLGGFVAASALLLAACGGGGNAASDEATSDEATSNDPTHVKVAVVGEINEPWEYVAEQLKENENIEIELVKYTDYATPNKSLADGDVDLNAFQTEIFMDSFNEDTGSDLTTLGYTVIAPLGIYSLTYTDVADIPDGATVGIPNDPTNNGRALRLLQTAGLITVDPDTGLTPQVDDITDNPKNLQITELDSAQTARALQDLDISIVNSGMAVDAGYIPTEDAIFLEPVSDDSQPYYNVIASRGEDADSELYRTIVEYYQSEGTAQVIEESSKGSSIPVWDGQ</sequence>
<evidence type="ECO:0000256" key="4">
    <source>
        <dbReference type="ARBA" id="ARBA00023139"/>
    </source>
</evidence>
<dbReference type="PIRSF" id="PIRSF002854">
    <property type="entry name" value="MetQ"/>
    <property type="match status" value="1"/>
</dbReference>
<protein>
    <recommendedName>
        <fullName evidence="6">Lipoprotein</fullName>
    </recommendedName>
</protein>
<evidence type="ECO:0000256" key="6">
    <source>
        <dbReference type="PIRNR" id="PIRNR002854"/>
    </source>
</evidence>
<evidence type="ECO:0000313" key="10">
    <source>
        <dbReference type="Proteomes" id="UP000273326"/>
    </source>
</evidence>
<comment type="subcellular location">
    <subcellularLocation>
        <location evidence="1">Membrane</location>
        <topology evidence="1">Lipid-anchor</topology>
    </subcellularLocation>
</comment>
<dbReference type="Gene3D" id="3.40.190.10">
    <property type="entry name" value="Periplasmic binding protein-like II"/>
    <property type="match status" value="2"/>
</dbReference>
<evidence type="ECO:0000313" key="9">
    <source>
        <dbReference type="EMBL" id="AZP04115.1"/>
    </source>
</evidence>
<dbReference type="InterPro" id="IPR004872">
    <property type="entry name" value="Lipoprotein_NlpA"/>
</dbReference>
<dbReference type="PANTHER" id="PTHR30429:SF3">
    <property type="entry name" value="LIPOPROTEIN"/>
    <property type="match status" value="1"/>
</dbReference>
<name>A0A3Q9BJY6_9LACT</name>
<keyword evidence="10" id="KW-1185">Reference proteome</keyword>
<evidence type="ECO:0000256" key="8">
    <source>
        <dbReference type="SAM" id="SignalP"/>
    </source>
</evidence>
<feature type="signal peptide" evidence="8">
    <location>
        <begin position="1"/>
        <end position="29"/>
    </location>
</feature>
<evidence type="ECO:0000256" key="2">
    <source>
        <dbReference type="ARBA" id="ARBA00022729"/>
    </source>
</evidence>
<accession>A0A3Q9BJY6</accession>
<dbReference type="AlphaFoldDB" id="A0A3Q9BJY6"/>
<keyword evidence="2 8" id="KW-0732">Signal</keyword>
<dbReference type="GO" id="GO:0016020">
    <property type="term" value="C:membrane"/>
    <property type="evidence" value="ECO:0007669"/>
    <property type="project" value="UniProtKB-SubCell"/>
</dbReference>
<evidence type="ECO:0000256" key="3">
    <source>
        <dbReference type="ARBA" id="ARBA00023136"/>
    </source>
</evidence>
<proteinExistence type="inferred from homology"/>
<organism evidence="9 10">
    <name type="scientific">Jeotgalibaca ciconiae</name>
    <dbReference type="NCBI Taxonomy" id="2496265"/>
    <lineage>
        <taxon>Bacteria</taxon>
        <taxon>Bacillati</taxon>
        <taxon>Bacillota</taxon>
        <taxon>Bacilli</taxon>
        <taxon>Lactobacillales</taxon>
        <taxon>Carnobacteriaceae</taxon>
        <taxon>Jeotgalibaca</taxon>
    </lineage>
</organism>
<dbReference type="Proteomes" id="UP000273326">
    <property type="component" value="Chromosome"/>
</dbReference>
<gene>
    <name evidence="9" type="ORF">EJN90_05210</name>
</gene>
<evidence type="ECO:0000256" key="7">
    <source>
        <dbReference type="PIRSR" id="PIRSR002854-1"/>
    </source>
</evidence>
<feature type="chain" id="PRO_5018733723" description="Lipoprotein" evidence="8">
    <location>
        <begin position="30"/>
        <end position="288"/>
    </location>
</feature>
<reference evidence="10" key="1">
    <citation type="submission" date="2018-12" db="EMBL/GenBank/DDBJ databases">
        <title>Complete genome sequencing of Jeotgalibaca sp. H21T32.</title>
        <authorList>
            <person name="Bae J.-W."/>
            <person name="Lee S.-Y."/>
        </authorList>
    </citation>
    <scope>NUCLEOTIDE SEQUENCE [LARGE SCALE GENOMIC DNA]</scope>
    <source>
        <strain evidence="10">H21T32</strain>
    </source>
</reference>
<keyword evidence="4" id="KW-0564">Palmitate</keyword>
<dbReference type="SUPFAM" id="SSF53850">
    <property type="entry name" value="Periplasmic binding protein-like II"/>
    <property type="match status" value="1"/>
</dbReference>
<feature type="lipid moiety-binding region" description="S-diacylglycerol cysteine" evidence="7">
    <location>
        <position position="23"/>
    </location>
</feature>